<dbReference type="InterPro" id="IPR002401">
    <property type="entry name" value="Cyt_P450_E_grp-I"/>
</dbReference>
<dbReference type="InterPro" id="IPR001128">
    <property type="entry name" value="Cyt_P450"/>
</dbReference>
<sequence length="276" mass="31595">MRVDLPAGLTYTYTVDPLNVEHILKNFANYPKGDAFKENMHIFLGDGIFNADGEEWHRQRKTASFEFSSKILHDFSTVVFKEYTLNLAVILDNAATAHQAVDMQDLFMRMTLDAICKISFGVEMGPFAPSLPTIPFAKAFKTTNEIVTACFVDPLWKLKRFLNVSSEATVVQSAKEIDDFVYNEATRSSDILKRKDLFTRFLLLNEEGTQTYTDKNLRDTMLNFVIAGRDTTAVTLSWFVYMICSHPDVADKIHEELCAFEKEREKKKPISTILWE</sequence>
<dbReference type="EMBL" id="OZ019901">
    <property type="protein sequence ID" value="CAK9237866.1"/>
    <property type="molecule type" value="Genomic_DNA"/>
</dbReference>
<evidence type="ECO:0000256" key="2">
    <source>
        <dbReference type="ARBA" id="ARBA00022723"/>
    </source>
</evidence>
<dbReference type="Gene3D" id="1.10.630.10">
    <property type="entry name" value="Cytochrome P450"/>
    <property type="match status" value="1"/>
</dbReference>
<dbReference type="InterPro" id="IPR036396">
    <property type="entry name" value="Cyt_P450_sf"/>
</dbReference>
<comment type="similarity">
    <text evidence="1">Belongs to the cytochrome P450 family.</text>
</comment>
<dbReference type="PRINTS" id="PR00463">
    <property type="entry name" value="EP450I"/>
</dbReference>
<reference evidence="5" key="1">
    <citation type="submission" date="2024-02" db="EMBL/GenBank/DDBJ databases">
        <authorList>
            <consortium name="ELIXIR-Norway"/>
            <consortium name="Elixir Norway"/>
        </authorList>
    </citation>
    <scope>NUCLEOTIDE SEQUENCE</scope>
</reference>
<dbReference type="PANTHER" id="PTHR24296">
    <property type="entry name" value="CYTOCHROME P450"/>
    <property type="match status" value="1"/>
</dbReference>
<name>A0ABP0V4Y8_9BRYO</name>
<evidence type="ECO:0000256" key="1">
    <source>
        <dbReference type="ARBA" id="ARBA00010617"/>
    </source>
</evidence>
<dbReference type="Pfam" id="PF00067">
    <property type="entry name" value="p450"/>
    <property type="match status" value="1"/>
</dbReference>
<protein>
    <recommendedName>
        <fullName evidence="7">Cytochrome P450</fullName>
    </recommendedName>
</protein>
<evidence type="ECO:0000256" key="3">
    <source>
        <dbReference type="ARBA" id="ARBA00023002"/>
    </source>
</evidence>
<keyword evidence="6" id="KW-1185">Reference proteome</keyword>
<dbReference type="SUPFAM" id="SSF48264">
    <property type="entry name" value="Cytochrome P450"/>
    <property type="match status" value="1"/>
</dbReference>
<proteinExistence type="inferred from homology"/>
<keyword evidence="2" id="KW-0479">Metal-binding</keyword>
<gene>
    <name evidence="5" type="ORF">CSSPTR1EN2_LOCUS23917</name>
</gene>
<evidence type="ECO:0008006" key="7">
    <source>
        <dbReference type="Google" id="ProtNLM"/>
    </source>
</evidence>
<organism evidence="5 6">
    <name type="scientific">Sphagnum troendelagicum</name>
    <dbReference type="NCBI Taxonomy" id="128251"/>
    <lineage>
        <taxon>Eukaryota</taxon>
        <taxon>Viridiplantae</taxon>
        <taxon>Streptophyta</taxon>
        <taxon>Embryophyta</taxon>
        <taxon>Bryophyta</taxon>
        <taxon>Sphagnophytina</taxon>
        <taxon>Sphagnopsida</taxon>
        <taxon>Sphagnales</taxon>
        <taxon>Sphagnaceae</taxon>
        <taxon>Sphagnum</taxon>
    </lineage>
</organism>
<keyword evidence="4" id="KW-0408">Iron</keyword>
<accession>A0ABP0V4Y8</accession>
<dbReference type="Proteomes" id="UP001497512">
    <property type="component" value="Chromosome 9"/>
</dbReference>
<evidence type="ECO:0000256" key="4">
    <source>
        <dbReference type="ARBA" id="ARBA00023004"/>
    </source>
</evidence>
<evidence type="ECO:0000313" key="6">
    <source>
        <dbReference type="Proteomes" id="UP001497512"/>
    </source>
</evidence>
<keyword evidence="3" id="KW-0560">Oxidoreductase</keyword>
<evidence type="ECO:0000313" key="5">
    <source>
        <dbReference type="EMBL" id="CAK9237866.1"/>
    </source>
</evidence>